<accession>A0A8S1HVZ3</accession>
<sequence>MDYNHGYRRRTAEWDEIEEAPQIKRFRDDVKIDVAVTSTISAQPVVQPQQQENNVEMHQEPQQEQAQPQQEQQQPQVEAVQPKFYISAPIQGFTSDGHGGCRYLFF</sequence>
<name>A0A8S1HVZ3_9PELO</name>
<feature type="compositionally biased region" description="Low complexity" evidence="1">
    <location>
        <begin position="62"/>
        <end position="80"/>
    </location>
</feature>
<evidence type="ECO:0000313" key="2">
    <source>
        <dbReference type="EMBL" id="CAD6199217.1"/>
    </source>
</evidence>
<comment type="caution">
    <text evidence="2">The sequence shown here is derived from an EMBL/GenBank/DDBJ whole genome shotgun (WGS) entry which is preliminary data.</text>
</comment>
<evidence type="ECO:0000313" key="3">
    <source>
        <dbReference type="Proteomes" id="UP000835052"/>
    </source>
</evidence>
<dbReference type="Proteomes" id="UP000835052">
    <property type="component" value="Unassembled WGS sequence"/>
</dbReference>
<evidence type="ECO:0000256" key="1">
    <source>
        <dbReference type="SAM" id="MobiDB-lite"/>
    </source>
</evidence>
<feature type="compositionally biased region" description="Low complexity" evidence="1">
    <location>
        <begin position="43"/>
        <end position="54"/>
    </location>
</feature>
<feature type="region of interest" description="Disordered" evidence="1">
    <location>
        <begin position="43"/>
        <end position="80"/>
    </location>
</feature>
<dbReference type="EMBL" id="CAJGYM010000161">
    <property type="protein sequence ID" value="CAD6199217.1"/>
    <property type="molecule type" value="Genomic_DNA"/>
</dbReference>
<proteinExistence type="predicted"/>
<reference evidence="2" key="1">
    <citation type="submission" date="2020-10" db="EMBL/GenBank/DDBJ databases">
        <authorList>
            <person name="Kikuchi T."/>
        </authorList>
    </citation>
    <scope>NUCLEOTIDE SEQUENCE</scope>
    <source>
        <strain evidence="2">NKZ352</strain>
    </source>
</reference>
<keyword evidence="3" id="KW-1185">Reference proteome</keyword>
<organism evidence="2 3">
    <name type="scientific">Caenorhabditis auriculariae</name>
    <dbReference type="NCBI Taxonomy" id="2777116"/>
    <lineage>
        <taxon>Eukaryota</taxon>
        <taxon>Metazoa</taxon>
        <taxon>Ecdysozoa</taxon>
        <taxon>Nematoda</taxon>
        <taxon>Chromadorea</taxon>
        <taxon>Rhabditida</taxon>
        <taxon>Rhabditina</taxon>
        <taxon>Rhabditomorpha</taxon>
        <taxon>Rhabditoidea</taxon>
        <taxon>Rhabditidae</taxon>
        <taxon>Peloderinae</taxon>
        <taxon>Caenorhabditis</taxon>
    </lineage>
</organism>
<gene>
    <name evidence="2" type="ORF">CAUJ_LOCUS15121</name>
</gene>
<dbReference type="AlphaFoldDB" id="A0A8S1HVZ3"/>
<dbReference type="OrthoDB" id="5844895at2759"/>
<protein>
    <submittedName>
        <fullName evidence="2">Uncharacterized protein</fullName>
    </submittedName>
</protein>